<accession>A0ABP8CK02</accession>
<evidence type="ECO:0000313" key="3">
    <source>
        <dbReference type="Proteomes" id="UP001501682"/>
    </source>
</evidence>
<keyword evidence="1" id="KW-0732">Signal</keyword>
<gene>
    <name evidence="2" type="ORF">GCM10022292_01950</name>
</gene>
<feature type="signal peptide" evidence="1">
    <location>
        <begin position="1"/>
        <end position="24"/>
    </location>
</feature>
<feature type="chain" id="PRO_5046492986" evidence="1">
    <location>
        <begin position="25"/>
        <end position="203"/>
    </location>
</feature>
<dbReference type="EMBL" id="BAABCB010000002">
    <property type="protein sequence ID" value="GAA4240239.1"/>
    <property type="molecule type" value="Genomic_DNA"/>
</dbReference>
<organism evidence="2 3">
    <name type="scientific">Winogradskyella damuponensis</name>
    <dbReference type="NCBI Taxonomy" id="943939"/>
    <lineage>
        <taxon>Bacteria</taxon>
        <taxon>Pseudomonadati</taxon>
        <taxon>Bacteroidota</taxon>
        <taxon>Flavobacteriia</taxon>
        <taxon>Flavobacteriales</taxon>
        <taxon>Flavobacteriaceae</taxon>
        <taxon>Winogradskyella</taxon>
    </lineage>
</organism>
<dbReference type="RefSeq" id="WP_344711937.1">
    <property type="nucleotide sequence ID" value="NZ_BAABCB010000002.1"/>
</dbReference>
<name>A0ABP8CK02_9FLAO</name>
<dbReference type="Proteomes" id="UP001501682">
    <property type="component" value="Unassembled WGS sequence"/>
</dbReference>
<protein>
    <submittedName>
        <fullName evidence="2">Uncharacterized protein</fullName>
    </submittedName>
</protein>
<evidence type="ECO:0000256" key="1">
    <source>
        <dbReference type="SAM" id="SignalP"/>
    </source>
</evidence>
<evidence type="ECO:0000313" key="2">
    <source>
        <dbReference type="EMBL" id="GAA4240239.1"/>
    </source>
</evidence>
<comment type="caution">
    <text evidence="2">The sequence shown here is derived from an EMBL/GenBank/DDBJ whole genome shotgun (WGS) entry which is preliminary data.</text>
</comment>
<proteinExistence type="predicted"/>
<keyword evidence="3" id="KW-1185">Reference proteome</keyword>
<sequence length="203" mass="22454">MKTKLKFGILALLLAFLGTFIEHTTLPNQQIVIQFSDTSITAEDTENAIEAIQGKLQSIGVTQIQIGQNNKGQLRITYHSDANVAYIQKTLFNVEELKLAYNSSQNHSNNFPEKKGAKNYELNISEIKTGSDIDWSFEGTQVAEINQKTDHSKPLKVNYSSELNNTKQSNNTINVAVIVNTAIANAIDNISYIIPEVRAGPTV</sequence>
<reference evidence="3" key="1">
    <citation type="journal article" date="2019" name="Int. J. Syst. Evol. Microbiol.">
        <title>The Global Catalogue of Microorganisms (GCM) 10K type strain sequencing project: providing services to taxonomists for standard genome sequencing and annotation.</title>
        <authorList>
            <consortium name="The Broad Institute Genomics Platform"/>
            <consortium name="The Broad Institute Genome Sequencing Center for Infectious Disease"/>
            <person name="Wu L."/>
            <person name="Ma J."/>
        </authorList>
    </citation>
    <scope>NUCLEOTIDE SEQUENCE [LARGE SCALE GENOMIC DNA]</scope>
    <source>
        <strain evidence="3">JCM 17633</strain>
    </source>
</reference>